<evidence type="ECO:0000256" key="2">
    <source>
        <dbReference type="ARBA" id="ARBA00022692"/>
    </source>
</evidence>
<dbReference type="AlphaFoldDB" id="A0AAN8QM07"/>
<evidence type="ECO:0000313" key="9">
    <source>
        <dbReference type="Proteomes" id="UP001356427"/>
    </source>
</evidence>
<keyword evidence="3 6" id="KW-1133">Transmembrane helix</keyword>
<evidence type="ECO:0000256" key="4">
    <source>
        <dbReference type="ARBA" id="ARBA00023136"/>
    </source>
</evidence>
<keyword evidence="9" id="KW-1185">Reference proteome</keyword>
<comment type="subcellular location">
    <subcellularLocation>
        <location evidence="1">Membrane</location>
        <topology evidence="1">Multi-pass membrane protein</topology>
    </subcellularLocation>
</comment>
<feature type="transmembrane region" description="Helical" evidence="6">
    <location>
        <begin position="86"/>
        <end position="108"/>
    </location>
</feature>
<accession>A0AAN8QM07</accession>
<evidence type="ECO:0000313" key="8">
    <source>
        <dbReference type="EMBL" id="KAK6294682.1"/>
    </source>
</evidence>
<dbReference type="InterPro" id="IPR050578">
    <property type="entry name" value="MARVEL-CKLF_proteins"/>
</dbReference>
<sequence>MTDDCSKTTSNIPSLTMEVDTAFLRSLRGVLKLAEMGTMFVAFVCFAVASRPKYIAATCMEFVITFSLLLLYTLKLNKKLTLFFWPLIDLLNSLFAAVFILLLSLIAVSTYTVTGTLGGGPAGSVTITEVKLLSLQWGTSKLPIRLDRAKVSFKLFSQSQKNSHLHGKDNFLLQKWLCPSSRSSVLWRPRQQPLLQHPSLSSWLPSSSYLPIPPNSMSDLRDSTSPSWIFCAVSVRPSSFSSSP</sequence>
<keyword evidence="2 5" id="KW-0812">Transmembrane</keyword>
<keyword evidence="4 5" id="KW-0472">Membrane</keyword>
<feature type="transmembrane region" description="Helical" evidence="6">
    <location>
        <begin position="55"/>
        <end position="74"/>
    </location>
</feature>
<reference evidence="8 9" key="1">
    <citation type="submission" date="2021-04" db="EMBL/GenBank/DDBJ databases">
        <authorList>
            <person name="De Guttry C."/>
            <person name="Zahm M."/>
            <person name="Klopp C."/>
            <person name="Cabau C."/>
            <person name="Louis A."/>
            <person name="Berthelot C."/>
            <person name="Parey E."/>
            <person name="Roest Crollius H."/>
            <person name="Montfort J."/>
            <person name="Robinson-Rechavi M."/>
            <person name="Bucao C."/>
            <person name="Bouchez O."/>
            <person name="Gislard M."/>
            <person name="Lluch J."/>
            <person name="Milhes M."/>
            <person name="Lampietro C."/>
            <person name="Lopez Roques C."/>
            <person name="Donnadieu C."/>
            <person name="Braasch I."/>
            <person name="Desvignes T."/>
            <person name="Postlethwait J."/>
            <person name="Bobe J."/>
            <person name="Wedekind C."/>
            <person name="Guiguen Y."/>
        </authorList>
    </citation>
    <scope>NUCLEOTIDE SEQUENCE [LARGE SCALE GENOMIC DNA]</scope>
    <source>
        <strain evidence="8">Cs_M1</strain>
        <tissue evidence="8">Blood</tissue>
    </source>
</reference>
<evidence type="ECO:0000256" key="1">
    <source>
        <dbReference type="ARBA" id="ARBA00004141"/>
    </source>
</evidence>
<evidence type="ECO:0000259" key="7">
    <source>
        <dbReference type="PROSITE" id="PS51225"/>
    </source>
</evidence>
<dbReference type="Pfam" id="PF01284">
    <property type="entry name" value="MARVEL"/>
    <property type="match status" value="1"/>
</dbReference>
<evidence type="ECO:0000256" key="5">
    <source>
        <dbReference type="PROSITE-ProRule" id="PRU00581"/>
    </source>
</evidence>
<dbReference type="PANTHER" id="PTHR22776">
    <property type="entry name" value="MARVEL-CONTAINING POTENTIAL LIPID RAFT-ASSOCIATED PROTEIN"/>
    <property type="match status" value="1"/>
</dbReference>
<dbReference type="PROSITE" id="PS51225">
    <property type="entry name" value="MARVEL"/>
    <property type="match status" value="1"/>
</dbReference>
<organism evidence="8 9">
    <name type="scientific">Coregonus suidteri</name>
    <dbReference type="NCBI Taxonomy" id="861788"/>
    <lineage>
        <taxon>Eukaryota</taxon>
        <taxon>Metazoa</taxon>
        <taxon>Chordata</taxon>
        <taxon>Craniata</taxon>
        <taxon>Vertebrata</taxon>
        <taxon>Euteleostomi</taxon>
        <taxon>Actinopterygii</taxon>
        <taxon>Neopterygii</taxon>
        <taxon>Teleostei</taxon>
        <taxon>Protacanthopterygii</taxon>
        <taxon>Salmoniformes</taxon>
        <taxon>Salmonidae</taxon>
        <taxon>Coregoninae</taxon>
        <taxon>Coregonus</taxon>
    </lineage>
</organism>
<evidence type="ECO:0000256" key="3">
    <source>
        <dbReference type="ARBA" id="ARBA00022989"/>
    </source>
</evidence>
<protein>
    <recommendedName>
        <fullName evidence="7">MARVEL domain-containing protein</fullName>
    </recommendedName>
</protein>
<feature type="domain" description="MARVEL" evidence="7">
    <location>
        <begin position="23"/>
        <end position="149"/>
    </location>
</feature>
<feature type="transmembrane region" description="Helical" evidence="6">
    <location>
        <begin position="30"/>
        <end position="49"/>
    </location>
</feature>
<comment type="caution">
    <text evidence="8">The sequence shown here is derived from an EMBL/GenBank/DDBJ whole genome shotgun (WGS) entry which is preliminary data.</text>
</comment>
<dbReference type="Proteomes" id="UP001356427">
    <property type="component" value="Unassembled WGS sequence"/>
</dbReference>
<evidence type="ECO:0000256" key="6">
    <source>
        <dbReference type="SAM" id="Phobius"/>
    </source>
</evidence>
<name>A0AAN8QM07_9TELE</name>
<dbReference type="GO" id="GO:0016020">
    <property type="term" value="C:membrane"/>
    <property type="evidence" value="ECO:0007669"/>
    <property type="project" value="UniProtKB-SubCell"/>
</dbReference>
<dbReference type="EMBL" id="JAGTTL010000035">
    <property type="protein sequence ID" value="KAK6294682.1"/>
    <property type="molecule type" value="Genomic_DNA"/>
</dbReference>
<gene>
    <name evidence="8" type="ORF">J4Q44_G00355120</name>
</gene>
<proteinExistence type="predicted"/>
<dbReference type="InterPro" id="IPR008253">
    <property type="entry name" value="Marvel"/>
</dbReference>
<dbReference type="PANTHER" id="PTHR22776:SF45">
    <property type="entry name" value="CHEMOKINE-LIKE FACTOR"/>
    <property type="match status" value="1"/>
</dbReference>